<dbReference type="PANTHER" id="PTHR22748">
    <property type="entry name" value="AP ENDONUCLEASE"/>
    <property type="match status" value="1"/>
</dbReference>
<reference evidence="10 12" key="2">
    <citation type="journal article" date="2014" name="BMC Genomics">
        <title>An improved genome release (version Mt4.0) for the model legume Medicago truncatula.</title>
        <authorList>
            <person name="Tang H."/>
            <person name="Krishnakumar V."/>
            <person name="Bidwell S."/>
            <person name="Rosen B."/>
            <person name="Chan A."/>
            <person name="Zhou S."/>
            <person name="Gentzbittel L."/>
            <person name="Childs K.L."/>
            <person name="Yandell M."/>
            <person name="Gundlach H."/>
            <person name="Mayer K.F."/>
            <person name="Schwartz D.C."/>
            <person name="Town C.D."/>
        </authorList>
    </citation>
    <scope>GENOME REANNOTATION</scope>
    <source>
        <strain evidence="10">A17</strain>
        <strain evidence="11 12">cv. Jemalong A17</strain>
    </source>
</reference>
<comment type="cofactor">
    <cofactor evidence="6">
        <name>Mg(2+)</name>
        <dbReference type="ChEBI" id="CHEBI:18420"/>
    </cofactor>
    <cofactor evidence="6">
        <name>Mn(2+)</name>
        <dbReference type="ChEBI" id="CHEBI:29035"/>
    </cofactor>
    <text evidence="6">Probably binds two magnesium or manganese ions per subunit.</text>
</comment>
<protein>
    <submittedName>
        <fullName evidence="10">Endonuclease/exonuclease/phosphatase family protein</fullName>
    </submittedName>
</protein>
<keyword evidence="3" id="KW-0378">Hydrolase</keyword>
<accession>A0A072UHA7</accession>
<evidence type="ECO:0000256" key="2">
    <source>
        <dbReference type="ARBA" id="ARBA00022723"/>
    </source>
</evidence>
<evidence type="ECO:0000256" key="6">
    <source>
        <dbReference type="PIRSR" id="PIRSR604808-2"/>
    </source>
</evidence>
<feature type="active site" description="Proton acceptor" evidence="5">
    <location>
        <position position="223"/>
    </location>
</feature>
<name>A0A072UHA7_MEDTR</name>
<dbReference type="Proteomes" id="UP000002051">
    <property type="component" value="Chromosome 6"/>
</dbReference>
<feature type="binding site" evidence="6">
    <location>
        <position position="223"/>
    </location>
    <ligand>
        <name>Mg(2+)</name>
        <dbReference type="ChEBI" id="CHEBI:18420"/>
        <label>1</label>
    </ligand>
</feature>
<keyword evidence="10" id="KW-0540">Nuclease</keyword>
<feature type="compositionally biased region" description="Polar residues" evidence="8">
    <location>
        <begin position="538"/>
        <end position="555"/>
    </location>
</feature>
<feature type="site" description="Interaction with DNA substrate" evidence="7">
    <location>
        <position position="223"/>
    </location>
</feature>
<evidence type="ECO:0000256" key="4">
    <source>
        <dbReference type="ARBA" id="ARBA00022842"/>
    </source>
</evidence>
<evidence type="ECO:0000313" key="10">
    <source>
        <dbReference type="EMBL" id="KEH25180.1"/>
    </source>
</evidence>
<feature type="compositionally biased region" description="Basic and acidic residues" evidence="8">
    <location>
        <begin position="505"/>
        <end position="516"/>
    </location>
</feature>
<feature type="site" description="Transition state stabilizer" evidence="7">
    <location>
        <position position="140"/>
    </location>
</feature>
<feature type="binding site" evidence="6">
    <location>
        <position position="138"/>
    </location>
    <ligand>
        <name>Mg(2+)</name>
        <dbReference type="ChEBI" id="CHEBI:18420"/>
        <label>1</label>
    </ligand>
</feature>
<dbReference type="InterPro" id="IPR036691">
    <property type="entry name" value="Endo/exonu/phosph_ase_sf"/>
</dbReference>
<keyword evidence="4 6" id="KW-0460">Magnesium</keyword>
<organism evidence="10 12">
    <name type="scientific">Medicago truncatula</name>
    <name type="common">Barrel medic</name>
    <name type="synonym">Medicago tribuloides</name>
    <dbReference type="NCBI Taxonomy" id="3880"/>
    <lineage>
        <taxon>Eukaryota</taxon>
        <taxon>Viridiplantae</taxon>
        <taxon>Streptophyta</taxon>
        <taxon>Embryophyta</taxon>
        <taxon>Tracheophyta</taxon>
        <taxon>Spermatophyta</taxon>
        <taxon>Magnoliopsida</taxon>
        <taxon>eudicotyledons</taxon>
        <taxon>Gunneridae</taxon>
        <taxon>Pentapetalae</taxon>
        <taxon>rosids</taxon>
        <taxon>fabids</taxon>
        <taxon>Fabales</taxon>
        <taxon>Fabaceae</taxon>
        <taxon>Papilionoideae</taxon>
        <taxon>50 kb inversion clade</taxon>
        <taxon>NPAAA clade</taxon>
        <taxon>Hologalegina</taxon>
        <taxon>IRL clade</taxon>
        <taxon>Trifolieae</taxon>
        <taxon>Medicago</taxon>
    </lineage>
</organism>
<feature type="active site" evidence="5">
    <location>
        <position position="106"/>
    </location>
</feature>
<feature type="binding site" evidence="6">
    <location>
        <position position="7"/>
    </location>
    <ligand>
        <name>Mg(2+)</name>
        <dbReference type="ChEBI" id="CHEBI:18420"/>
        <label>1</label>
    </ligand>
</feature>
<dbReference type="InterPro" id="IPR004808">
    <property type="entry name" value="AP_endonuc_1"/>
</dbReference>
<dbReference type="EnsemblPlants" id="KEH25180">
    <property type="protein sequence ID" value="KEH25180"/>
    <property type="gene ID" value="MTR_6g016175"/>
</dbReference>
<evidence type="ECO:0000256" key="5">
    <source>
        <dbReference type="PIRSR" id="PIRSR604808-1"/>
    </source>
</evidence>
<comment type="similarity">
    <text evidence="1">Belongs to the DNA repair enzymes AP/ExoA family.</text>
</comment>
<proteinExistence type="inferred from homology"/>
<reference evidence="10 12" key="1">
    <citation type="journal article" date="2011" name="Nature">
        <title>The Medicago genome provides insight into the evolution of rhizobial symbioses.</title>
        <authorList>
            <person name="Young N.D."/>
            <person name="Debelle F."/>
            <person name="Oldroyd G.E."/>
            <person name="Geurts R."/>
            <person name="Cannon S.B."/>
            <person name="Udvardi M.K."/>
            <person name="Benedito V.A."/>
            <person name="Mayer K.F."/>
            <person name="Gouzy J."/>
            <person name="Schoof H."/>
            <person name="Van de Peer Y."/>
            <person name="Proost S."/>
            <person name="Cook D.R."/>
            <person name="Meyers B.C."/>
            <person name="Spannagl M."/>
            <person name="Cheung F."/>
            <person name="De Mita S."/>
            <person name="Krishnakumar V."/>
            <person name="Gundlach H."/>
            <person name="Zhou S."/>
            <person name="Mudge J."/>
            <person name="Bharti A.K."/>
            <person name="Murray J.D."/>
            <person name="Naoumkina M.A."/>
            <person name="Rosen B."/>
            <person name="Silverstein K.A."/>
            <person name="Tang H."/>
            <person name="Rombauts S."/>
            <person name="Zhao P.X."/>
            <person name="Zhou P."/>
            <person name="Barbe V."/>
            <person name="Bardou P."/>
            <person name="Bechner M."/>
            <person name="Bellec A."/>
            <person name="Berger A."/>
            <person name="Berges H."/>
            <person name="Bidwell S."/>
            <person name="Bisseling T."/>
            <person name="Choisne N."/>
            <person name="Couloux A."/>
            <person name="Denny R."/>
            <person name="Deshpande S."/>
            <person name="Dai X."/>
            <person name="Doyle J.J."/>
            <person name="Dudez A.M."/>
            <person name="Farmer A.D."/>
            <person name="Fouteau S."/>
            <person name="Franken C."/>
            <person name="Gibelin C."/>
            <person name="Gish J."/>
            <person name="Goldstein S."/>
            <person name="Gonzalez A.J."/>
            <person name="Green P.J."/>
            <person name="Hallab A."/>
            <person name="Hartog M."/>
            <person name="Hua A."/>
            <person name="Humphray S.J."/>
            <person name="Jeong D.H."/>
            <person name="Jing Y."/>
            <person name="Jocker A."/>
            <person name="Kenton S.M."/>
            <person name="Kim D.J."/>
            <person name="Klee K."/>
            <person name="Lai H."/>
            <person name="Lang C."/>
            <person name="Lin S."/>
            <person name="Macmil S.L."/>
            <person name="Magdelenat G."/>
            <person name="Matthews L."/>
            <person name="McCorrison J."/>
            <person name="Monaghan E.L."/>
            <person name="Mun J.H."/>
            <person name="Najar F.Z."/>
            <person name="Nicholson C."/>
            <person name="Noirot C."/>
            <person name="O'Bleness M."/>
            <person name="Paule C.R."/>
            <person name="Poulain J."/>
            <person name="Prion F."/>
            <person name="Qin B."/>
            <person name="Qu C."/>
            <person name="Retzel E.F."/>
            <person name="Riddle C."/>
            <person name="Sallet E."/>
            <person name="Samain S."/>
            <person name="Samson N."/>
            <person name="Sanders I."/>
            <person name="Saurat O."/>
            <person name="Scarpelli C."/>
            <person name="Schiex T."/>
            <person name="Segurens B."/>
            <person name="Severin A.J."/>
            <person name="Sherrier D.J."/>
            <person name="Shi R."/>
            <person name="Sims S."/>
            <person name="Singer S.R."/>
            <person name="Sinharoy S."/>
            <person name="Sterck L."/>
            <person name="Viollet A."/>
            <person name="Wang B.B."/>
            <person name="Wang K."/>
            <person name="Wang M."/>
            <person name="Wang X."/>
            <person name="Warfsmann J."/>
            <person name="Weissenbach J."/>
            <person name="White D.D."/>
            <person name="White J.D."/>
            <person name="Wiley G.B."/>
            <person name="Wincker P."/>
            <person name="Xing Y."/>
            <person name="Yang L."/>
            <person name="Yao Z."/>
            <person name="Ying F."/>
            <person name="Zhai J."/>
            <person name="Zhou L."/>
            <person name="Zuber A."/>
            <person name="Denarie J."/>
            <person name="Dixon R.A."/>
            <person name="May G.D."/>
            <person name="Schwartz D.C."/>
            <person name="Rogers J."/>
            <person name="Quetier F."/>
            <person name="Town C.D."/>
            <person name="Roe B.A."/>
        </authorList>
    </citation>
    <scope>NUCLEOTIDE SEQUENCE [LARGE SCALE GENOMIC DNA]</scope>
    <source>
        <strain evidence="10">A17</strain>
        <strain evidence="11 12">cv. Jemalong A17</strain>
    </source>
</reference>
<dbReference type="Gene3D" id="3.60.10.10">
    <property type="entry name" value="Endonuclease/exonuclease/phosphatase"/>
    <property type="match status" value="1"/>
</dbReference>
<sequence>MKILSWNVRGLGGFAKRPEVRKLINEKNPSIVCIQETKLFVIDDVMWGSSTQSYSFHPAVGASGGLLSMWDSSIVEVWSSFSMQHVLIIHGRFTDYNDEFYLFNIYAPCDNGAKQLLWNSLSEQLQKLVGKNICLCGDFNAVCGMEERKSRGVAIHSFDSDPLNSFIDNNVSVDLPLHGRNFTWYKGDGNSMSRIDRFLLSEEWCSRWPNCLQVACMQGLSDHCPLVLSVDDYNWGPKPVRMLKCWSEFPRYHKFVHLKLQSFQVDGWGGFVLKEKLKHIKIALKEWGEVNELSVEEVADLHVMSDDLHSLSKANASILWQQSRTLWLREGDPNSKYFHAIMSGRRRRNGLSSILVEGNFVEGVSEVRSAVFSYFQNHYQAHEINRPRVDDMNFRRLSVLEVDREGLWFKVLSSRYGEQRGRLKEGGVTGSARWREIVKIQNGIGVEGGSWFEENQKQKFLKNKNRTLTEIHHQILRDSCTNLHHRIDSTAIQGANSSPEVKNSSTDHGREKEGKPNLHRGKRRRQNQRNSKQKSKTRTQANTRASQQASKQNAHASKHARKPAGKRASTRSTGSKSRNRKQEEVSILFVRISSFFHLSFTKISSRFKLRSTPIQAFFEKSKFGFEKYIKKDI</sequence>
<evidence type="ECO:0000256" key="1">
    <source>
        <dbReference type="ARBA" id="ARBA00007092"/>
    </source>
</evidence>
<feature type="compositionally biased region" description="Basic residues" evidence="8">
    <location>
        <begin position="517"/>
        <end position="537"/>
    </location>
</feature>
<reference evidence="11" key="3">
    <citation type="submission" date="2015-04" db="UniProtKB">
        <authorList>
            <consortium name="EnsemblPlants"/>
        </authorList>
    </citation>
    <scope>IDENTIFICATION</scope>
    <source>
        <strain evidence="11">cv. Jemalong A17</strain>
    </source>
</reference>
<feature type="domain" description="Endonuclease/exonuclease/phosphatase" evidence="9">
    <location>
        <begin position="4"/>
        <end position="212"/>
    </location>
</feature>
<dbReference type="PANTHER" id="PTHR22748:SF11">
    <property type="entry name" value="OS07G0184032 PROTEIN"/>
    <property type="match status" value="1"/>
</dbReference>
<keyword evidence="12" id="KW-1185">Reference proteome</keyword>
<feature type="binding site" evidence="6">
    <location>
        <position position="140"/>
    </location>
    <ligand>
        <name>Mg(2+)</name>
        <dbReference type="ChEBI" id="CHEBI:18420"/>
        <label>1</label>
    </ligand>
</feature>
<dbReference type="STRING" id="3880.A0A072UHA7"/>
<evidence type="ECO:0000259" key="9">
    <source>
        <dbReference type="Pfam" id="PF03372"/>
    </source>
</evidence>
<feature type="active site" description="Proton donor/acceptor" evidence="5">
    <location>
        <position position="138"/>
    </location>
</feature>
<dbReference type="AlphaFoldDB" id="A0A072UHA7"/>
<keyword evidence="6" id="KW-0464">Manganese</keyword>
<feature type="compositionally biased region" description="Basic residues" evidence="8">
    <location>
        <begin position="556"/>
        <end position="569"/>
    </location>
</feature>
<gene>
    <name evidence="10" type="ordered locus">MTR_6g016175</name>
</gene>
<evidence type="ECO:0000256" key="8">
    <source>
        <dbReference type="SAM" id="MobiDB-lite"/>
    </source>
</evidence>
<dbReference type="GO" id="GO:0006281">
    <property type="term" value="P:DNA repair"/>
    <property type="evidence" value="ECO:0007669"/>
    <property type="project" value="InterPro"/>
</dbReference>
<keyword evidence="2 6" id="KW-0479">Metal-binding</keyword>
<evidence type="ECO:0000256" key="7">
    <source>
        <dbReference type="PIRSR" id="PIRSR604808-3"/>
    </source>
</evidence>
<dbReference type="HOGENOM" id="CLU_432379_0_0_1"/>
<keyword evidence="10" id="KW-0255">Endonuclease</keyword>
<evidence type="ECO:0000256" key="3">
    <source>
        <dbReference type="ARBA" id="ARBA00022801"/>
    </source>
</evidence>
<evidence type="ECO:0000313" key="11">
    <source>
        <dbReference type="EnsemblPlants" id="KEH25180"/>
    </source>
</evidence>
<evidence type="ECO:0000313" key="12">
    <source>
        <dbReference type="Proteomes" id="UP000002051"/>
    </source>
</evidence>
<dbReference type="GO" id="GO:0046872">
    <property type="term" value="F:metal ion binding"/>
    <property type="evidence" value="ECO:0007669"/>
    <property type="project" value="UniProtKB-KW"/>
</dbReference>
<feature type="binding site" evidence="6">
    <location>
        <position position="222"/>
    </location>
    <ligand>
        <name>Mg(2+)</name>
        <dbReference type="ChEBI" id="CHEBI:18420"/>
        <label>1</label>
    </ligand>
</feature>
<feature type="site" description="Important for catalytic activity" evidence="7">
    <location>
        <position position="196"/>
    </location>
</feature>
<dbReference type="Pfam" id="PF03372">
    <property type="entry name" value="Exo_endo_phos"/>
    <property type="match status" value="1"/>
</dbReference>
<dbReference type="SUPFAM" id="SSF56219">
    <property type="entry name" value="DNase I-like"/>
    <property type="match status" value="1"/>
</dbReference>
<dbReference type="GO" id="GO:0016787">
    <property type="term" value="F:hydrolase activity"/>
    <property type="evidence" value="ECO:0007669"/>
    <property type="project" value="UniProtKB-KW"/>
</dbReference>
<dbReference type="EMBL" id="CM001222">
    <property type="protein sequence ID" value="KEH25180.1"/>
    <property type="molecule type" value="Genomic_DNA"/>
</dbReference>
<dbReference type="GO" id="GO:0004519">
    <property type="term" value="F:endonuclease activity"/>
    <property type="evidence" value="ECO:0007669"/>
    <property type="project" value="UniProtKB-KW"/>
</dbReference>
<feature type="binding site" evidence="6">
    <location>
        <position position="36"/>
    </location>
    <ligand>
        <name>Mg(2+)</name>
        <dbReference type="ChEBI" id="CHEBI:18420"/>
        <label>1</label>
    </ligand>
</feature>
<feature type="compositionally biased region" description="Polar residues" evidence="8">
    <location>
        <begin position="490"/>
        <end position="504"/>
    </location>
</feature>
<dbReference type="PaxDb" id="3880-AES66360"/>
<dbReference type="InterPro" id="IPR005135">
    <property type="entry name" value="Endo/exonuclease/phosphatase"/>
</dbReference>
<feature type="region of interest" description="Disordered" evidence="8">
    <location>
        <begin position="490"/>
        <end position="582"/>
    </location>
</feature>